<gene>
    <name evidence="1" type="ORF">Cgig2_003079</name>
</gene>
<dbReference type="EMBL" id="JAKOGI010000162">
    <property type="protein sequence ID" value="KAJ8441573.1"/>
    <property type="molecule type" value="Genomic_DNA"/>
</dbReference>
<dbReference type="AlphaFoldDB" id="A0A9Q1KEV8"/>
<proteinExistence type="predicted"/>
<dbReference type="PANTHER" id="PTHR36763">
    <property type="entry name" value="EXPRESSED PROTEIN"/>
    <property type="match status" value="1"/>
</dbReference>
<dbReference type="Proteomes" id="UP001153076">
    <property type="component" value="Unassembled WGS sequence"/>
</dbReference>
<accession>A0A9Q1KEV8</accession>
<dbReference type="OrthoDB" id="1867012at2759"/>
<dbReference type="PANTHER" id="PTHR36763:SF1">
    <property type="entry name" value="EXPRESSED PROTEIN"/>
    <property type="match status" value="1"/>
</dbReference>
<keyword evidence="2" id="KW-1185">Reference proteome</keyword>
<evidence type="ECO:0000313" key="1">
    <source>
        <dbReference type="EMBL" id="KAJ8441573.1"/>
    </source>
</evidence>
<name>A0A9Q1KEV8_9CARY</name>
<reference evidence="1" key="1">
    <citation type="submission" date="2022-04" db="EMBL/GenBank/DDBJ databases">
        <title>Carnegiea gigantea Genome sequencing and assembly v2.</title>
        <authorList>
            <person name="Copetti D."/>
            <person name="Sanderson M.J."/>
            <person name="Burquez A."/>
            <person name="Wojciechowski M.F."/>
        </authorList>
    </citation>
    <scope>NUCLEOTIDE SEQUENCE</scope>
    <source>
        <strain evidence="1">SGP5-SGP5p</strain>
        <tissue evidence="1">Aerial part</tissue>
    </source>
</reference>
<comment type="caution">
    <text evidence="1">The sequence shown here is derived from an EMBL/GenBank/DDBJ whole genome shotgun (WGS) entry which is preliminary data.</text>
</comment>
<organism evidence="1 2">
    <name type="scientific">Carnegiea gigantea</name>
    <dbReference type="NCBI Taxonomy" id="171969"/>
    <lineage>
        <taxon>Eukaryota</taxon>
        <taxon>Viridiplantae</taxon>
        <taxon>Streptophyta</taxon>
        <taxon>Embryophyta</taxon>
        <taxon>Tracheophyta</taxon>
        <taxon>Spermatophyta</taxon>
        <taxon>Magnoliopsida</taxon>
        <taxon>eudicotyledons</taxon>
        <taxon>Gunneridae</taxon>
        <taxon>Pentapetalae</taxon>
        <taxon>Caryophyllales</taxon>
        <taxon>Cactineae</taxon>
        <taxon>Cactaceae</taxon>
        <taxon>Cactoideae</taxon>
        <taxon>Echinocereeae</taxon>
        <taxon>Carnegiea</taxon>
    </lineage>
</organism>
<protein>
    <submittedName>
        <fullName evidence="1">Uncharacterized protein</fullName>
    </submittedName>
</protein>
<evidence type="ECO:0000313" key="2">
    <source>
        <dbReference type="Proteomes" id="UP001153076"/>
    </source>
</evidence>
<sequence>MAEERQTQCTGMLSREQLLCLFERFDSLISQPDVKKRIADAVNDQQEAVAVTTAIQEELGTSSLAQLQLWKANWPLDGEIVVLLASDWPVANKLGTSSLAELQLWKANWPLDGEIMILFASDWPAANKVTSGAFLITSWQTTFSESRSSFDSPFPYLRDPREYQKQYQFQKDPAPLGQQALLAAPALTDVITPIKLLQSITCLNDQNSTDRADHHVRANLCRNRIQRNVMVCLTG</sequence>